<dbReference type="AlphaFoldDB" id="A0A2I1HR69"/>
<reference evidence="4 5" key="1">
    <citation type="submission" date="2015-10" db="EMBL/GenBank/DDBJ databases">
        <title>Genome analyses suggest a sexual origin of heterokaryosis in a supposedly ancient asexual fungus.</title>
        <authorList>
            <person name="Ropars J."/>
            <person name="Sedzielewska K."/>
            <person name="Noel J."/>
            <person name="Charron P."/>
            <person name="Farinelli L."/>
            <person name="Marton T."/>
            <person name="Kruger M."/>
            <person name="Pelin A."/>
            <person name="Brachmann A."/>
            <person name="Corradi N."/>
        </authorList>
    </citation>
    <scope>NUCLEOTIDE SEQUENCE [LARGE SCALE GENOMIC DNA]</scope>
    <source>
        <strain evidence="4 5">A4</strain>
    </source>
</reference>
<gene>
    <name evidence="4" type="ORF">RhiirA4_333976</name>
</gene>
<evidence type="ECO:0000313" key="5">
    <source>
        <dbReference type="Proteomes" id="UP000234323"/>
    </source>
</evidence>
<proteinExistence type="predicted"/>
<evidence type="ECO:0000256" key="2">
    <source>
        <dbReference type="ARBA" id="ARBA00022723"/>
    </source>
</evidence>
<dbReference type="EMBL" id="LLXI01005283">
    <property type="protein sequence ID" value="PKY61385.1"/>
    <property type="molecule type" value="Genomic_DNA"/>
</dbReference>
<evidence type="ECO:0000313" key="4">
    <source>
        <dbReference type="EMBL" id="PKY61385.1"/>
    </source>
</evidence>
<evidence type="ECO:0000259" key="3">
    <source>
        <dbReference type="Pfam" id="PF13359"/>
    </source>
</evidence>
<name>A0A2I1HR69_9GLOM</name>
<comment type="cofactor">
    <cofactor evidence="1">
        <name>a divalent metal cation</name>
        <dbReference type="ChEBI" id="CHEBI:60240"/>
    </cofactor>
</comment>
<keyword evidence="2" id="KW-0479">Metal-binding</keyword>
<dbReference type="Pfam" id="PF13359">
    <property type="entry name" value="DDE_Tnp_4"/>
    <property type="match status" value="1"/>
</dbReference>
<comment type="caution">
    <text evidence="4">The sequence shown here is derived from an EMBL/GenBank/DDBJ whole genome shotgun (WGS) entry which is preliminary data.</text>
</comment>
<dbReference type="GO" id="GO:0046872">
    <property type="term" value="F:metal ion binding"/>
    <property type="evidence" value="ECO:0007669"/>
    <property type="project" value="UniProtKB-KW"/>
</dbReference>
<sequence>GFKNVIKTVDGTYISMRNTSNKDAKVYFTRKKCYAIHCQGIVNDRSIFTSFDVSWPDSVHDV</sequence>
<feature type="non-terminal residue" evidence="4">
    <location>
        <position position="1"/>
    </location>
</feature>
<organism evidence="4 5">
    <name type="scientific">Rhizophagus irregularis</name>
    <dbReference type="NCBI Taxonomy" id="588596"/>
    <lineage>
        <taxon>Eukaryota</taxon>
        <taxon>Fungi</taxon>
        <taxon>Fungi incertae sedis</taxon>
        <taxon>Mucoromycota</taxon>
        <taxon>Glomeromycotina</taxon>
        <taxon>Glomeromycetes</taxon>
        <taxon>Glomerales</taxon>
        <taxon>Glomeraceae</taxon>
        <taxon>Rhizophagus</taxon>
    </lineage>
</organism>
<evidence type="ECO:0000256" key="1">
    <source>
        <dbReference type="ARBA" id="ARBA00001968"/>
    </source>
</evidence>
<feature type="domain" description="DDE Tnp4" evidence="3">
    <location>
        <begin position="9"/>
        <end position="61"/>
    </location>
</feature>
<keyword evidence="5" id="KW-1185">Reference proteome</keyword>
<dbReference type="InterPro" id="IPR027806">
    <property type="entry name" value="HARBI1_dom"/>
</dbReference>
<accession>A0A2I1HR69</accession>
<dbReference type="Proteomes" id="UP000234323">
    <property type="component" value="Unassembled WGS sequence"/>
</dbReference>
<protein>
    <recommendedName>
        <fullName evidence="3">DDE Tnp4 domain-containing protein</fullName>
    </recommendedName>
</protein>